<dbReference type="Proteomes" id="UP001458880">
    <property type="component" value="Unassembled WGS sequence"/>
</dbReference>
<dbReference type="GO" id="GO:0030234">
    <property type="term" value="F:enzyme regulator activity"/>
    <property type="evidence" value="ECO:0007669"/>
    <property type="project" value="UniProtKB-UniRule"/>
</dbReference>
<dbReference type="GO" id="GO:0034515">
    <property type="term" value="C:proteasome storage granule"/>
    <property type="evidence" value="ECO:0007669"/>
    <property type="project" value="TreeGrafter"/>
</dbReference>
<dbReference type="InterPro" id="IPR011989">
    <property type="entry name" value="ARM-like"/>
</dbReference>
<dbReference type="InterPro" id="IPR041433">
    <property type="entry name" value="RPN1_C"/>
</dbReference>
<keyword evidence="7" id="KW-1185">Reference proteome</keyword>
<feature type="domain" description="RPN1 N-terminal" evidence="4">
    <location>
        <begin position="27"/>
        <end position="327"/>
    </location>
</feature>
<dbReference type="EMBL" id="JASPKY010000967">
    <property type="protein sequence ID" value="KAK9679838.1"/>
    <property type="molecule type" value="Genomic_DNA"/>
</dbReference>
<dbReference type="PIRSF" id="PIRSF015965">
    <property type="entry name" value="26S_Psome_Rpn1"/>
    <property type="match status" value="1"/>
</dbReference>
<dbReference type="Gene3D" id="1.25.10.10">
    <property type="entry name" value="Leucine-rich Repeat Variant"/>
    <property type="match status" value="1"/>
</dbReference>
<reference evidence="6 7" key="1">
    <citation type="journal article" date="2024" name="BMC Genomics">
        <title>De novo assembly and annotation of Popillia japonica's genome with initial clues to its potential as an invasive pest.</title>
        <authorList>
            <person name="Cucini C."/>
            <person name="Boschi S."/>
            <person name="Funari R."/>
            <person name="Cardaioli E."/>
            <person name="Iannotti N."/>
            <person name="Marturano G."/>
            <person name="Paoli F."/>
            <person name="Bruttini M."/>
            <person name="Carapelli A."/>
            <person name="Frati F."/>
            <person name="Nardi F."/>
        </authorList>
    </citation>
    <scope>NUCLEOTIDE SEQUENCE [LARGE SCALE GENOMIC DNA]</scope>
    <source>
        <strain evidence="6">DMR45628</strain>
    </source>
</reference>
<dbReference type="Pfam" id="PF17781">
    <property type="entry name" value="RPN1_RPN2_N"/>
    <property type="match status" value="1"/>
</dbReference>
<dbReference type="GO" id="GO:0005634">
    <property type="term" value="C:nucleus"/>
    <property type="evidence" value="ECO:0007669"/>
    <property type="project" value="TreeGrafter"/>
</dbReference>
<comment type="subunit">
    <text evidence="3">Component of the 19S proteasome regulatory particle complex. The 26S proteasome consists of a 20S core particle (CP) and two 19S regulatory subunits (RP).</text>
</comment>
<evidence type="ECO:0000259" key="5">
    <source>
        <dbReference type="Pfam" id="PF18051"/>
    </source>
</evidence>
<feature type="domain" description="26S proteasome non-ATPase regulatory subunit RPN1 C-terminal" evidence="5">
    <location>
        <begin position="829"/>
        <end position="881"/>
    </location>
</feature>
<dbReference type="Pfam" id="PF18051">
    <property type="entry name" value="RPN1_C"/>
    <property type="match status" value="1"/>
</dbReference>
<gene>
    <name evidence="6" type="ORF">QE152_g39676</name>
</gene>
<evidence type="ECO:0000313" key="7">
    <source>
        <dbReference type="Proteomes" id="UP001458880"/>
    </source>
</evidence>
<name>A0AAW1HTG8_POPJA</name>
<keyword evidence="2 3" id="KW-0647">Proteasome</keyword>
<dbReference type="AlphaFoldDB" id="A0AAW1HTG8"/>
<protein>
    <recommendedName>
        <fullName evidence="3">26S proteasome non-ATPase regulatory subunit 2</fullName>
    </recommendedName>
</protein>
<evidence type="ECO:0000256" key="3">
    <source>
        <dbReference type="PIRNR" id="PIRNR015965"/>
    </source>
</evidence>
<sequence length="887" mass="97499">MALTTTRAEVTSKIEVSEEDKELQDELKTLVNKILCTDMKLVTAALEMLKFLIRTSTTSMTSVPKPLKYLAPYYLQFKNAYEKMPDPNAKKLCADIISVLSMGPISNAGDQESMDCLKFCLQGTLKSIGDWGHEYIRHLESEIVQYVYKTSTIEPTLEKLIKDIVKFNCKFHAEIQACDLLMEIDKLEILPSFIDKSIYSRICLYLQCCAKYVDDLEADKILKLVAEQYIRFKEYSKALIIAINLNNDKMVDEIFKKCIDSGTLKQLAFIAARQLYPIEVDDEVPDKEDIVNILNNNHLNSHFQNLARELDILEPKAPEDVYKTWLEPTPLRPSVLSENVDSARQNLAASFVNGFVNAGFGKDKLLTGDDGNRWIYRNKDHGMLSATAALGLLYLWDVDGGLTPIDKYLYSKDDQIKAGTLLALGIVNCRVHNECDPALALLADFVHDPNNVLRNGSVLGLGLAYIGTNRSDILSLLIPAIEEATTAECFSIACLAGGMVSIGTCNGEVSQSILAKLVDWRENEILKSPHLLMAVLGLGFCFMGRKDSIDAPVETLEVFSEPFCSIAKTILHTCAYAGTGDVFIIQEFLNNCGEKVTMPEPVPETKAEKSKDKKKAKLEWDPAIAQAVTVLGLGAVSMGDEVGSEMCQRVLGSVGRYGDPAVRRAVPLAVALNSVSKPDLSVIDLLTKYSHDPDDKVACNSIFALGVVGAGTNNARLAASLRQLAVYHAKNPSELFMVRLSQGLAHMGKGTMTLSPWHTDRQLIDHCALAGLLVPLVALLDPHALILGRSHYLLYALATAIQPRWLLTLDENLQPISVPVRVGQAVDIVGKAGTPKTIAGIHTHTTPVLLGSGERAELATNQYEQLSPVLDGICILKKRSDETDSIV</sequence>
<comment type="function">
    <text evidence="3">Component of the 26S proteasome, a multiprotein complex involved in the ATP-dependent degradation of ubiquitinated proteins. This complex plays a key role in the maintenance of protein homeostasis by removing misfolded or damaged proteins, which could impair cellular functions, and by removing proteins whose functions are no longer required. Therefore, the proteasome participates in numerous cellular processes, including cell cycle progression, apoptosis, or DNA damage repair.</text>
</comment>
<dbReference type="InterPro" id="IPR016643">
    <property type="entry name" value="26S_Psome_Rpn1"/>
</dbReference>
<comment type="similarity">
    <text evidence="3">Belongs to the proteasome subunit S2 family.</text>
</comment>
<evidence type="ECO:0000256" key="1">
    <source>
        <dbReference type="ARBA" id="ARBA00022737"/>
    </source>
</evidence>
<evidence type="ECO:0000259" key="4">
    <source>
        <dbReference type="Pfam" id="PF17781"/>
    </source>
</evidence>
<dbReference type="SUPFAM" id="SSF48371">
    <property type="entry name" value="ARM repeat"/>
    <property type="match status" value="1"/>
</dbReference>
<dbReference type="GO" id="GO:0042176">
    <property type="term" value="P:regulation of protein catabolic process"/>
    <property type="evidence" value="ECO:0007669"/>
    <property type="project" value="InterPro"/>
</dbReference>
<evidence type="ECO:0000313" key="6">
    <source>
        <dbReference type="EMBL" id="KAK9679838.1"/>
    </source>
</evidence>
<dbReference type="PANTHER" id="PTHR10943">
    <property type="entry name" value="26S PROTEASOME NON-ATPASE REGULATORY SUBUNIT"/>
    <property type="match status" value="1"/>
</dbReference>
<accession>A0AAW1HTG8</accession>
<keyword evidence="1" id="KW-0677">Repeat</keyword>
<organism evidence="6 7">
    <name type="scientific">Popillia japonica</name>
    <name type="common">Japanese beetle</name>
    <dbReference type="NCBI Taxonomy" id="7064"/>
    <lineage>
        <taxon>Eukaryota</taxon>
        <taxon>Metazoa</taxon>
        <taxon>Ecdysozoa</taxon>
        <taxon>Arthropoda</taxon>
        <taxon>Hexapoda</taxon>
        <taxon>Insecta</taxon>
        <taxon>Pterygota</taxon>
        <taxon>Neoptera</taxon>
        <taxon>Endopterygota</taxon>
        <taxon>Coleoptera</taxon>
        <taxon>Polyphaga</taxon>
        <taxon>Scarabaeiformia</taxon>
        <taxon>Scarabaeidae</taxon>
        <taxon>Rutelinae</taxon>
        <taxon>Popillia</taxon>
    </lineage>
</organism>
<dbReference type="InterPro" id="IPR040892">
    <property type="entry name" value="RPN1_N"/>
</dbReference>
<proteinExistence type="inferred from homology"/>
<dbReference type="PANTHER" id="PTHR10943:SF1">
    <property type="entry name" value="26S PROTEASOME NON-ATPASE REGULATORY SUBUNIT 2"/>
    <property type="match status" value="1"/>
</dbReference>
<dbReference type="InterPro" id="IPR016024">
    <property type="entry name" value="ARM-type_fold"/>
</dbReference>
<dbReference type="GO" id="GO:0043161">
    <property type="term" value="P:proteasome-mediated ubiquitin-dependent protein catabolic process"/>
    <property type="evidence" value="ECO:0007669"/>
    <property type="project" value="TreeGrafter"/>
</dbReference>
<comment type="caution">
    <text evidence="6">The sequence shown here is derived from an EMBL/GenBank/DDBJ whole genome shotgun (WGS) entry which is preliminary data.</text>
</comment>
<evidence type="ECO:0000256" key="2">
    <source>
        <dbReference type="ARBA" id="ARBA00022942"/>
    </source>
</evidence>
<dbReference type="GO" id="GO:0008540">
    <property type="term" value="C:proteasome regulatory particle, base subcomplex"/>
    <property type="evidence" value="ECO:0007669"/>
    <property type="project" value="UniProtKB-UniRule"/>
</dbReference>